<protein>
    <submittedName>
        <fullName evidence="2">DUF2807 domain-containing protein</fullName>
    </submittedName>
</protein>
<dbReference type="Proteomes" id="UP000245449">
    <property type="component" value="Unassembled WGS sequence"/>
</dbReference>
<proteinExistence type="predicted"/>
<dbReference type="InterPro" id="IPR021255">
    <property type="entry name" value="DUF2807"/>
</dbReference>
<gene>
    <name evidence="2" type="ORF">DB895_00810</name>
</gene>
<comment type="caution">
    <text evidence="2">The sequence shown here is derived from an EMBL/GenBank/DDBJ whole genome shotgun (WGS) entry which is preliminary data.</text>
</comment>
<dbReference type="Pfam" id="PF10988">
    <property type="entry name" value="DUF2807"/>
    <property type="match status" value="1"/>
</dbReference>
<dbReference type="EMBL" id="QCZI01000001">
    <property type="protein sequence ID" value="PWA07296.1"/>
    <property type="molecule type" value="Genomic_DNA"/>
</dbReference>
<name>A0A2U1JQ41_9FLAO</name>
<reference evidence="2 3" key="1">
    <citation type="submission" date="2018-04" db="EMBL/GenBank/DDBJ databases">
        <title>Flavobacterium sp. nov., isolated from glacier ice.</title>
        <authorList>
            <person name="Liu Q."/>
            <person name="Xin Y.-H."/>
        </authorList>
    </citation>
    <scope>NUCLEOTIDE SEQUENCE [LARGE SCALE GENOMIC DNA]</scope>
    <source>
        <strain evidence="2 3">RB1R5</strain>
    </source>
</reference>
<keyword evidence="3" id="KW-1185">Reference proteome</keyword>
<evidence type="ECO:0000313" key="2">
    <source>
        <dbReference type="EMBL" id="PWA07296.1"/>
    </source>
</evidence>
<dbReference type="AlphaFoldDB" id="A0A2U1JQ41"/>
<evidence type="ECO:0000313" key="3">
    <source>
        <dbReference type="Proteomes" id="UP000245449"/>
    </source>
</evidence>
<feature type="domain" description="Putative auto-transporter adhesin head GIN" evidence="1">
    <location>
        <begin position="38"/>
        <end position="257"/>
    </location>
</feature>
<organism evidence="2 3">
    <name type="scientific">Flavobacterium psychrotolerans</name>
    <dbReference type="NCBI Taxonomy" id="2169410"/>
    <lineage>
        <taxon>Bacteria</taxon>
        <taxon>Pseudomonadati</taxon>
        <taxon>Bacteroidota</taxon>
        <taxon>Flavobacteriia</taxon>
        <taxon>Flavobacteriales</taxon>
        <taxon>Flavobacteriaceae</taxon>
        <taxon>Flavobacterium</taxon>
    </lineage>
</organism>
<accession>A0A2U1JQ41</accession>
<sequence length="276" mass="30861">MKNTILLFTLLLFGYSVFSQEKIKGSKIVTVEKKETKEFDNLEADGNLELFLIKGDKCGIEIEADDNLHDIIEINQNGSTLQLSSTKEVKKAKKFSVRITYTDDFKMAVVKNKTTITALEEMVLNDFTFKSFNDAKIFANVKTKKFTLFANDKSKIELNSKSAETTIELSQNAQMKALISSEKLTIDMYQKTTATVEGDAVNLKLRLDNNAEFTGRKLTSKNAEITTEENANCSIVVDTKASINASGKSEIQLFGTPKIELTNFTDSAILYKKPLK</sequence>
<dbReference type="RefSeq" id="WP_116723442.1">
    <property type="nucleotide sequence ID" value="NZ_QCZI01000001.1"/>
</dbReference>
<evidence type="ECO:0000259" key="1">
    <source>
        <dbReference type="Pfam" id="PF10988"/>
    </source>
</evidence>
<dbReference type="OrthoDB" id="1419485at2"/>
<dbReference type="Gene3D" id="2.160.20.120">
    <property type="match status" value="1"/>
</dbReference>